<sequence>MLISAVLGSAALPACGQLACPAVGSISTVTVHVTPQRAADLATLTTEFCQDGACRSVALSPAELTTAIPGYVPPPTPHTAPRALPRRQADGSLDITIEIPINDHALDVTTNGSDSQGGPLGTSHLQLRPVTTYPYGRECGGPTAASATLDPGGLRAG</sequence>
<name>A0ABN6FBU7_SINCY</name>
<dbReference type="Proteomes" id="UP001319861">
    <property type="component" value="Chromosome"/>
</dbReference>
<evidence type="ECO:0000256" key="1">
    <source>
        <dbReference type="SAM" id="MobiDB-lite"/>
    </source>
</evidence>
<proteinExistence type="predicted"/>
<organism evidence="3 4">
    <name type="scientific">Sinomonas cyclohexanicum</name>
    <name type="common">Corynebacterium cyclohexanicum</name>
    <dbReference type="NCBI Taxonomy" id="322009"/>
    <lineage>
        <taxon>Bacteria</taxon>
        <taxon>Bacillati</taxon>
        <taxon>Actinomycetota</taxon>
        <taxon>Actinomycetes</taxon>
        <taxon>Micrococcales</taxon>
        <taxon>Micrococcaceae</taxon>
        <taxon>Sinomonas</taxon>
    </lineage>
</organism>
<protein>
    <submittedName>
        <fullName evidence="3">Uncharacterized protein</fullName>
    </submittedName>
</protein>
<evidence type="ECO:0000313" key="3">
    <source>
        <dbReference type="EMBL" id="BCT74490.1"/>
    </source>
</evidence>
<evidence type="ECO:0000313" key="4">
    <source>
        <dbReference type="Proteomes" id="UP001319861"/>
    </source>
</evidence>
<evidence type="ECO:0000256" key="2">
    <source>
        <dbReference type="SAM" id="SignalP"/>
    </source>
</evidence>
<keyword evidence="2" id="KW-0732">Signal</keyword>
<reference evidence="3 4" key="1">
    <citation type="journal article" date="2021" name="J. Biosci. Bioeng.">
        <title>Identification and characterization of a chc gene cluster responsible for the aromatization pathway of cyclohexanecarboxylate degradation in Sinomonas cyclohexanicum ATCC 51369.</title>
        <authorList>
            <person name="Yamamoto T."/>
            <person name="Hasegawa Y."/>
            <person name="Lau P.C.K."/>
            <person name="Iwaki H."/>
        </authorList>
    </citation>
    <scope>NUCLEOTIDE SEQUENCE [LARGE SCALE GENOMIC DNA]</scope>
    <source>
        <strain evidence="3 4">ATCC 51369</strain>
    </source>
</reference>
<feature type="signal peptide" evidence="2">
    <location>
        <begin position="1"/>
        <end position="19"/>
    </location>
</feature>
<feature type="region of interest" description="Disordered" evidence="1">
    <location>
        <begin position="134"/>
        <end position="157"/>
    </location>
</feature>
<feature type="chain" id="PRO_5045469354" evidence="2">
    <location>
        <begin position="20"/>
        <end position="157"/>
    </location>
</feature>
<accession>A0ABN6FBU7</accession>
<keyword evidence="4" id="KW-1185">Reference proteome</keyword>
<dbReference type="EMBL" id="AP024525">
    <property type="protein sequence ID" value="BCT74490.1"/>
    <property type="molecule type" value="Genomic_DNA"/>
</dbReference>
<gene>
    <name evidence="3" type="ORF">SCMU_03320</name>
</gene>
<dbReference type="RefSeq" id="WP_229231232.1">
    <property type="nucleotide sequence ID" value="NZ_AP024525.1"/>
</dbReference>